<gene>
    <name evidence="2" type="ORF">EWV91_09705</name>
</gene>
<reference evidence="2 3" key="1">
    <citation type="submission" date="2019-01" db="EMBL/GenBank/DDBJ databases">
        <title>Coherence of Microcystis species and biogeography revealed through population genomics.</title>
        <authorList>
            <person name="Perez-Carrascal O.M."/>
            <person name="Terrat Y."/>
            <person name="Giani A."/>
            <person name="Fortin N."/>
            <person name="Tromas N."/>
            <person name="Shapiro B.J."/>
        </authorList>
    </citation>
    <scope>NUCLEOTIDE SEQUENCE [LARGE SCALE GENOMIC DNA]</scope>
    <source>
        <strain evidence="2">Ma_QC_Ca_00000000_S207</strain>
    </source>
</reference>
<comment type="caution">
    <text evidence="2">The sequence shown here is derived from an EMBL/GenBank/DDBJ whole genome shotgun (WGS) entry which is preliminary data.</text>
</comment>
<dbReference type="EMBL" id="SFBF01000183">
    <property type="protein sequence ID" value="TRU48194.1"/>
    <property type="molecule type" value="Genomic_DNA"/>
</dbReference>
<accession>A0A552FNA7</accession>
<dbReference type="NCBIfam" id="TIGR04446">
    <property type="entry name" value="pren_cyc_PirE"/>
    <property type="match status" value="1"/>
</dbReference>
<feature type="compositionally biased region" description="Polar residues" evidence="1">
    <location>
        <begin position="8"/>
        <end position="21"/>
    </location>
</feature>
<organism evidence="2 3">
    <name type="scientific">Microcystis aeruginosa Ma_QC_Ca_00000000_S207</name>
    <dbReference type="NCBI Taxonomy" id="2486251"/>
    <lineage>
        <taxon>Bacteria</taxon>
        <taxon>Bacillati</taxon>
        <taxon>Cyanobacteriota</taxon>
        <taxon>Cyanophyceae</taxon>
        <taxon>Oscillatoriophycideae</taxon>
        <taxon>Chroococcales</taxon>
        <taxon>Microcystaceae</taxon>
        <taxon>Microcystis</taxon>
    </lineage>
</organism>
<feature type="region of interest" description="Disordered" evidence="1">
    <location>
        <begin position="1"/>
        <end position="51"/>
    </location>
</feature>
<sequence>MKTKKLTPRNSAPVQRENAATVSRDGNAIAPQGKRGIGDYYSNPFAGDDAE</sequence>
<dbReference type="InterPro" id="IPR031036">
    <property type="entry name" value="Pren_cyc_PirE"/>
</dbReference>
<dbReference type="Pfam" id="PF19158">
    <property type="entry name" value="DUF5840"/>
    <property type="match status" value="1"/>
</dbReference>
<name>A0A552FNA7_MICAE</name>
<evidence type="ECO:0000313" key="2">
    <source>
        <dbReference type="EMBL" id="TRU48194.1"/>
    </source>
</evidence>
<protein>
    <submittedName>
        <fullName evidence="2">Anacyclamide/piricyclamide family prenylated cyclic peptide</fullName>
    </submittedName>
</protein>
<dbReference type="AlphaFoldDB" id="A0A552FNA7"/>
<evidence type="ECO:0000313" key="3">
    <source>
        <dbReference type="Proteomes" id="UP000320293"/>
    </source>
</evidence>
<proteinExistence type="predicted"/>
<evidence type="ECO:0000256" key="1">
    <source>
        <dbReference type="SAM" id="MobiDB-lite"/>
    </source>
</evidence>
<dbReference type="Proteomes" id="UP000320293">
    <property type="component" value="Unassembled WGS sequence"/>
</dbReference>